<evidence type="ECO:0000256" key="1">
    <source>
        <dbReference type="SAM" id="Coils"/>
    </source>
</evidence>
<keyword evidence="1" id="KW-0175">Coiled coil</keyword>
<feature type="coiled-coil region" evidence="1">
    <location>
        <begin position="664"/>
        <end position="693"/>
    </location>
</feature>
<reference evidence="4" key="1">
    <citation type="journal article" date="2024" name="Syst. Appl. Microbiol.">
        <title>First single-strain enrichments of Electrothrix cable bacteria, description of E. aestuarii sp. nov. and E. rattekaaiensis sp. nov., and proposal of a cable bacteria taxonomy following the rules of the SeqCode.</title>
        <authorList>
            <person name="Plum-Jensen L.E."/>
            <person name="Schramm A."/>
            <person name="Marshall I.P.G."/>
        </authorList>
    </citation>
    <scope>NUCLEOTIDE SEQUENCE</scope>
    <source>
        <strain evidence="4">Rat1</strain>
    </source>
</reference>
<evidence type="ECO:0000259" key="3">
    <source>
        <dbReference type="Pfam" id="PF18276"/>
    </source>
</evidence>
<dbReference type="AlphaFoldDB" id="A0AAU8LTK2"/>
<sequence>MFDYVRKSWPNLGKGDSGKKEGGSSSNSEVTDAAEDRDVVDAAEKIATTMRAAGLADNDYFTDTWLKKIWGEIWDKTFPKEKPKFGLPWFEYRWRLLDDKLPLGRQEYYLHIPMSIALELQSQGDFQRALSWYKKIFDFERELLSPNIEKLLSSNSATAREDNGQTWLTDTLNPHLLAKTRKDTTLRFILTSIIRCLLDYAEAEFTADTAESLGRARELYLTAERLLNREEVKQNLLDCSAETEKLIREVGEYNTYIQDFPQIVADIIIDLGPQIPPDRYAGALDKLKVEIKGLTNEADIRKKTKEVFKKHIDEKKRLATKEPVVLAKRIDNIAEKQKKVLNTQLTSRAFSSLHHLQPASFFLPANSTAAPSIISNWATHGDLTEAVKVPGIVFEFCIPPNPILLGLGIRTKVGLFKLNNCMNIAGMHRQTPIYAAPTDTRSGLPTGDNIGSILRRPQARRQSTQYRYKVLVERSRQLVGIAQQMEASYLSFLEKLDQEKYTLLQAKQGLELSKNNVELHKRREAEAKHGKELAELQELRSKFIRDHYGKLIDSGWMGFEHAAFWTLFAGAATQSVGAIVGGISGGISLSTAIGAATAPSGPGSLTAAAAAGAIGSALGSISGAIATGGGGLSTFSSWFSMWASFERRQQEWEYQKNLTEQHDLKIAKQQVTLAEDRRKIVKQEQAIAQLSSENAADVVNFLTNKFTSAALYNWMSRVIGDIYREFLQQATAMAKTAEIQLAFERQETSPSFILSDYWSVTAGERSWHPDDGDNQDRRGMTGSARLLRDIYRMDQHAFSTDQRKLQMSKTISLAMLDPVAFQQFKQTGTLPFHTTLKQFDHDFPGHYLRLIKRVRTSVIALIPPTQGIKAMLSNSGISQVVVGTQNGNQFEQQSIQREPESVALTAAINDSGVFELLEQPEMLLPFEGLGVQTSWEFLLPKPANAFNFNTIADVLITIEYTALANSCYRKQVIGELDNSISAERPFSFRHQFADAWYDLHNTDSMSNSQQQPLSVTFTTRPEDFPPNVNELSIEHITLYFAGKADLEQGISLDLRFKGLHDRSMVGGAAVTSNKGLVSTRQSGSGAWMPIKGKSPVGEWTLTLEDSEDIRNLFKGGLIEDILFVITFRGQNSSWPEQVNYPDREQNIA</sequence>
<protein>
    <recommendedName>
        <fullName evidence="3">Tc toxin complex TcA C-terminal TcB-binding domain-containing protein</fullName>
    </recommendedName>
</protein>
<name>A0AAU8LTK2_9BACT</name>
<dbReference type="InterPro" id="IPR040840">
    <property type="entry name" value="TcA_TcB_BD"/>
</dbReference>
<feature type="region of interest" description="Disordered" evidence="2">
    <location>
        <begin position="1"/>
        <end position="35"/>
    </location>
</feature>
<evidence type="ECO:0000313" key="4">
    <source>
        <dbReference type="EMBL" id="XCN72201.1"/>
    </source>
</evidence>
<accession>A0AAU8LTK2</accession>
<dbReference type="KEGG" id="eaj:Q3M24_18125"/>
<dbReference type="EMBL" id="CP159373">
    <property type="protein sequence ID" value="XCN72201.1"/>
    <property type="molecule type" value="Genomic_DNA"/>
</dbReference>
<feature type="domain" description="Tc toxin complex TcA C-terminal TcB-binding" evidence="3">
    <location>
        <begin position="669"/>
        <end position="962"/>
    </location>
</feature>
<organism evidence="4">
    <name type="scientific">Candidatus Electrothrix aestuarii</name>
    <dbReference type="NCBI Taxonomy" id="3062594"/>
    <lineage>
        <taxon>Bacteria</taxon>
        <taxon>Pseudomonadati</taxon>
        <taxon>Thermodesulfobacteriota</taxon>
        <taxon>Desulfobulbia</taxon>
        <taxon>Desulfobulbales</taxon>
        <taxon>Desulfobulbaceae</taxon>
        <taxon>Candidatus Electrothrix</taxon>
    </lineage>
</organism>
<reference evidence="4" key="2">
    <citation type="submission" date="2024-06" db="EMBL/GenBank/DDBJ databases">
        <authorList>
            <person name="Plum-Jensen L.E."/>
            <person name="Schramm A."/>
            <person name="Marshall I.P.G."/>
        </authorList>
    </citation>
    <scope>NUCLEOTIDE SEQUENCE</scope>
    <source>
        <strain evidence="4">Rat1</strain>
    </source>
</reference>
<proteinExistence type="predicted"/>
<dbReference type="Pfam" id="PF18276">
    <property type="entry name" value="TcA_TcB_BD"/>
    <property type="match status" value="1"/>
</dbReference>
<evidence type="ECO:0000256" key="2">
    <source>
        <dbReference type="SAM" id="MobiDB-lite"/>
    </source>
</evidence>
<gene>
    <name evidence="4" type="ORF">Q3M24_18125</name>
</gene>